<dbReference type="RefSeq" id="WP_002299930.1">
    <property type="nucleotide sequence ID" value="NZ_CANNSD010000002.1"/>
</dbReference>
<accession>A0AB73TN84</accession>
<dbReference type="InterPro" id="IPR017946">
    <property type="entry name" value="PLC-like_Pdiesterase_TIM-brl"/>
</dbReference>
<dbReference type="Proteomes" id="UP000183509">
    <property type="component" value="Unassembled WGS sequence"/>
</dbReference>
<evidence type="ECO:0000313" key="2">
    <source>
        <dbReference type="EMBL" id="SAM53215.1"/>
    </source>
</evidence>
<protein>
    <submittedName>
        <fullName evidence="1">Glycerophosphodiester phosphodiesterase</fullName>
    </submittedName>
</protein>
<reference evidence="1 4" key="2">
    <citation type="submission" date="2018-05" db="EMBL/GenBank/DDBJ databases">
        <title>Vancomycin-resistant Enterococcus faecium strain from Chelyabinsk, Russia.</title>
        <authorList>
            <person name="Gostev V."/>
            <person name="Goncharov A."/>
            <person name="Kolodzhieva V."/>
            <person name="Suvorov A."/>
            <person name="Sidorenko S."/>
            <person name="Zueva L."/>
        </authorList>
    </citation>
    <scope>NUCLEOTIDE SEQUENCE [LARGE SCALE GENOMIC DNA]</scope>
    <source>
        <strain evidence="1 4">20</strain>
    </source>
</reference>
<evidence type="ECO:0000313" key="1">
    <source>
        <dbReference type="EMBL" id="PZM53918.1"/>
    </source>
</evidence>
<dbReference type="EMBL" id="FKLM01000076">
    <property type="protein sequence ID" value="SAM53215.1"/>
    <property type="molecule type" value="Genomic_DNA"/>
</dbReference>
<dbReference type="GO" id="GO:0008081">
    <property type="term" value="F:phosphoric diester hydrolase activity"/>
    <property type="evidence" value="ECO:0007669"/>
    <property type="project" value="InterPro"/>
</dbReference>
<dbReference type="EMBL" id="QHGU01000100">
    <property type="protein sequence ID" value="PZM53918.1"/>
    <property type="molecule type" value="Genomic_DNA"/>
</dbReference>
<comment type="caution">
    <text evidence="1">The sequence shown here is derived from an EMBL/GenBank/DDBJ whole genome shotgun (WGS) entry which is preliminary data.</text>
</comment>
<name>A0AB73TN84_ENTFC</name>
<reference evidence="2 3" key="1">
    <citation type="submission" date="2016-04" db="EMBL/GenBank/DDBJ databases">
        <authorList>
            <person name="Millard A."/>
        </authorList>
    </citation>
    <scope>NUCLEOTIDE SEQUENCE [LARGE SCALE GENOMIC DNA]</scope>
    <source>
        <strain evidence="2">Isolate 22</strain>
    </source>
</reference>
<dbReference type="Proteomes" id="UP000249070">
    <property type="component" value="Unassembled WGS sequence"/>
</dbReference>
<gene>
    <name evidence="1" type="ORF">DKP91_13315</name>
    <name evidence="2" type="ORF">DTPHA_602701</name>
</gene>
<evidence type="ECO:0000313" key="3">
    <source>
        <dbReference type="Proteomes" id="UP000183509"/>
    </source>
</evidence>
<evidence type="ECO:0000313" key="4">
    <source>
        <dbReference type="Proteomes" id="UP000249070"/>
    </source>
</evidence>
<proteinExistence type="predicted"/>
<dbReference type="GO" id="GO:0006629">
    <property type="term" value="P:lipid metabolic process"/>
    <property type="evidence" value="ECO:0007669"/>
    <property type="project" value="InterPro"/>
</dbReference>
<organism evidence="1 4">
    <name type="scientific">Enterococcus faecium</name>
    <name type="common">Streptococcus faecium</name>
    <dbReference type="NCBI Taxonomy" id="1352"/>
    <lineage>
        <taxon>Bacteria</taxon>
        <taxon>Bacillati</taxon>
        <taxon>Bacillota</taxon>
        <taxon>Bacilli</taxon>
        <taxon>Lactobacillales</taxon>
        <taxon>Enterococcaceae</taxon>
        <taxon>Enterococcus</taxon>
    </lineage>
</organism>
<dbReference type="Gene3D" id="3.20.20.190">
    <property type="entry name" value="Phosphatidylinositol (PI) phosphodiesterase"/>
    <property type="match status" value="1"/>
</dbReference>
<dbReference type="AlphaFoldDB" id="A0AB73TN84"/>
<sequence>MTMITAHSGSDNTEENSWAFLRFCLDRQLCFEVDVRQQTDGTLILAHDR</sequence>